<dbReference type="UniPathway" id="UPA00148">
    <property type="reaction ID" value="UER00227"/>
</dbReference>
<dbReference type="InterPro" id="IPR036074">
    <property type="entry name" value="CbiD_sf"/>
</dbReference>
<dbReference type="EC" id="2.1.1.195" evidence="5"/>
<dbReference type="PANTHER" id="PTHR35863">
    <property type="entry name" value="COBALT-PRECORRIN-5B C(1)-METHYLTRANSFERASE"/>
    <property type="match status" value="1"/>
</dbReference>
<comment type="function">
    <text evidence="5">Catalyzes the methylation of C-1 in cobalt-precorrin-5B to form cobalt-precorrin-6A.</text>
</comment>
<dbReference type="PIRSF" id="PIRSF026782">
    <property type="entry name" value="CbiD"/>
    <property type="match status" value="1"/>
</dbReference>
<gene>
    <name evidence="5" type="primary">cbiD</name>
    <name evidence="7" type="ORF">G1H19_12810</name>
</gene>
<evidence type="ECO:0000313" key="7">
    <source>
        <dbReference type="EMBL" id="NEL54883.1"/>
    </source>
</evidence>
<dbReference type="AlphaFoldDB" id="A0A7K3WH87"/>
<dbReference type="Pfam" id="PF01888">
    <property type="entry name" value="CbiD"/>
    <property type="match status" value="1"/>
</dbReference>
<organism evidence="7 8">
    <name type="scientific">Goekera deserti</name>
    <dbReference type="NCBI Taxonomy" id="2497753"/>
    <lineage>
        <taxon>Bacteria</taxon>
        <taxon>Bacillati</taxon>
        <taxon>Actinomycetota</taxon>
        <taxon>Actinomycetes</taxon>
        <taxon>Geodermatophilales</taxon>
        <taxon>Geodermatophilaceae</taxon>
        <taxon>Goekera</taxon>
    </lineage>
</organism>
<evidence type="ECO:0000256" key="3">
    <source>
        <dbReference type="ARBA" id="ARBA00022679"/>
    </source>
</evidence>
<dbReference type="GO" id="GO:0032259">
    <property type="term" value="P:methylation"/>
    <property type="evidence" value="ECO:0007669"/>
    <property type="project" value="UniProtKB-KW"/>
</dbReference>
<dbReference type="NCBIfam" id="NF000849">
    <property type="entry name" value="PRK00075.1-1"/>
    <property type="match status" value="1"/>
</dbReference>
<keyword evidence="8" id="KW-1185">Reference proteome</keyword>
<accession>A0A7K3WH87</accession>
<dbReference type="NCBIfam" id="TIGR00312">
    <property type="entry name" value="cbiD"/>
    <property type="match status" value="1"/>
</dbReference>
<feature type="compositionally biased region" description="Basic residues" evidence="6">
    <location>
        <begin position="7"/>
        <end position="17"/>
    </location>
</feature>
<comment type="similarity">
    <text evidence="5">Belongs to the CbiD family.</text>
</comment>
<dbReference type="Proteomes" id="UP000470470">
    <property type="component" value="Unassembled WGS sequence"/>
</dbReference>
<evidence type="ECO:0000256" key="6">
    <source>
        <dbReference type="SAM" id="MobiDB-lite"/>
    </source>
</evidence>
<name>A0A7K3WH87_9ACTN</name>
<dbReference type="HAMAP" id="MF_00787">
    <property type="entry name" value="CbiD"/>
    <property type="match status" value="1"/>
</dbReference>
<dbReference type="PANTHER" id="PTHR35863:SF1">
    <property type="entry name" value="COBALT-PRECORRIN-5B C(1)-METHYLTRANSFERASE"/>
    <property type="match status" value="1"/>
</dbReference>
<keyword evidence="3 5" id="KW-0808">Transferase</keyword>
<evidence type="ECO:0000256" key="2">
    <source>
        <dbReference type="ARBA" id="ARBA00022603"/>
    </source>
</evidence>
<feature type="compositionally biased region" description="Basic and acidic residues" evidence="6">
    <location>
        <begin position="18"/>
        <end position="36"/>
    </location>
</feature>
<evidence type="ECO:0000256" key="5">
    <source>
        <dbReference type="HAMAP-Rule" id="MF_00787"/>
    </source>
</evidence>
<dbReference type="GO" id="GO:0008168">
    <property type="term" value="F:methyltransferase activity"/>
    <property type="evidence" value="ECO:0007669"/>
    <property type="project" value="UniProtKB-UniRule"/>
</dbReference>
<evidence type="ECO:0000313" key="8">
    <source>
        <dbReference type="Proteomes" id="UP000470470"/>
    </source>
</evidence>
<protein>
    <recommendedName>
        <fullName evidence="5">Cobalt-precorrin-5B C(1)-methyltransferase</fullName>
        <ecNumber evidence="5">2.1.1.195</ecNumber>
    </recommendedName>
    <alternativeName>
        <fullName evidence="5">Cobalt-precorrin-6A synthase</fullName>
    </alternativeName>
</protein>
<sequence>MAIVARRSCRSRRHSARPQHDQRASRGHGSRAERGTLRARTVVGGGAGWGRVHHGAVTTAGRESSTGLRYGWTTGACATAATTAAYTALLTGEFPDPVTIDLPKDVHAAFALAREELRPGSATAGVVKDAGDDPDVTHGALVGVTVTHGEPGSGVLFRAGEGVGTVTKPGLPLAVGEPAVNPVPRRLMTEHVQAVARAHGGSGDVVLTVSVDNGAEIARSTWNPRLGILGGLSILGTTGVVVPYSCAAWIDSIRRGVDVARAAGHEHVAGCTGSTSERVVTELYGLPEDALLDMGDFAGAVLKYVRRHPVPRLTVAGGIGKLAKLADGHLDLHSGRSQVSPAALAELVRGAGGSPALAAGVLGANTALDALQQCQAAGFPLGDLVAAGARETSLGVLRGAPVAVDVVVIDRGGTVVGRAG</sequence>
<keyword evidence="1 5" id="KW-0169">Cobalamin biosynthesis</keyword>
<reference evidence="7 8" key="1">
    <citation type="submission" date="2020-02" db="EMBL/GenBank/DDBJ databases">
        <title>The whole genome sequence of CPCC 205119.</title>
        <authorList>
            <person name="Jiang Z."/>
        </authorList>
    </citation>
    <scope>NUCLEOTIDE SEQUENCE [LARGE SCALE GENOMIC DNA]</scope>
    <source>
        <strain evidence="7 8">CPCC 205119</strain>
    </source>
</reference>
<dbReference type="SUPFAM" id="SSF111342">
    <property type="entry name" value="CbiD-like"/>
    <property type="match status" value="1"/>
</dbReference>
<evidence type="ECO:0000256" key="1">
    <source>
        <dbReference type="ARBA" id="ARBA00022573"/>
    </source>
</evidence>
<evidence type="ECO:0000256" key="4">
    <source>
        <dbReference type="ARBA" id="ARBA00022691"/>
    </source>
</evidence>
<comment type="catalytic activity">
    <reaction evidence="5">
        <text>Co-precorrin-5B + S-adenosyl-L-methionine = Co-precorrin-6A + S-adenosyl-L-homocysteine</text>
        <dbReference type="Rhea" id="RHEA:26285"/>
        <dbReference type="ChEBI" id="CHEBI:57856"/>
        <dbReference type="ChEBI" id="CHEBI:59789"/>
        <dbReference type="ChEBI" id="CHEBI:60063"/>
        <dbReference type="ChEBI" id="CHEBI:60064"/>
        <dbReference type="EC" id="2.1.1.195"/>
    </reaction>
</comment>
<keyword evidence="2 5" id="KW-0489">Methyltransferase</keyword>
<dbReference type="EMBL" id="JAAGWK010000018">
    <property type="protein sequence ID" value="NEL54883.1"/>
    <property type="molecule type" value="Genomic_DNA"/>
</dbReference>
<comment type="caution">
    <text evidence="7">The sequence shown here is derived from an EMBL/GenBank/DDBJ whole genome shotgun (WGS) entry which is preliminary data.</text>
</comment>
<dbReference type="Gene3D" id="3.30.2110.10">
    <property type="entry name" value="CbiD-like"/>
    <property type="match status" value="1"/>
</dbReference>
<dbReference type="GO" id="GO:0019251">
    <property type="term" value="P:anaerobic cobalamin biosynthetic process"/>
    <property type="evidence" value="ECO:0007669"/>
    <property type="project" value="UniProtKB-UniRule"/>
</dbReference>
<proteinExistence type="inferred from homology"/>
<feature type="region of interest" description="Disordered" evidence="6">
    <location>
        <begin position="1"/>
        <end position="36"/>
    </location>
</feature>
<dbReference type="InterPro" id="IPR002748">
    <property type="entry name" value="CbiD"/>
</dbReference>
<comment type="pathway">
    <text evidence="5">Cofactor biosynthesis; adenosylcobalamin biosynthesis; cob(II)yrinate a,c-diamide from sirohydrochlorin (anaerobic route): step 6/10.</text>
</comment>
<keyword evidence="4 5" id="KW-0949">S-adenosyl-L-methionine</keyword>